<sequence length="137" mass="15590">MIDVNDAEWVDVPEYSVFEIDEQGKLPPILTTKMRKDWLYSSLGETSGIWIAAAPSRYEALAIERLTMIFCKDHKPGERLIHGAHYLFSVNGGVIIARFALREDSSDEPTVLPRDIGHDEEQYQPFARIIGQFARPL</sequence>
<proteinExistence type="predicted"/>
<name>A0AAC8Z269_SPHMC</name>
<evidence type="ECO:0000313" key="2">
    <source>
        <dbReference type="Proteomes" id="UP000076088"/>
    </source>
</evidence>
<organism evidence="1 2">
    <name type="scientific">Sphingopyxis macrogoltabida</name>
    <name type="common">Sphingomonas macrogoltabidus</name>
    <dbReference type="NCBI Taxonomy" id="33050"/>
    <lineage>
        <taxon>Bacteria</taxon>
        <taxon>Pseudomonadati</taxon>
        <taxon>Pseudomonadota</taxon>
        <taxon>Alphaproteobacteria</taxon>
        <taxon>Sphingomonadales</taxon>
        <taxon>Sphingomonadaceae</taxon>
        <taxon>Sphingopyxis</taxon>
    </lineage>
</organism>
<dbReference type="EMBL" id="CP013344">
    <property type="protein sequence ID" value="AMU90494.1"/>
    <property type="molecule type" value="Genomic_DNA"/>
</dbReference>
<keyword evidence="2" id="KW-1185">Reference proteome</keyword>
<dbReference type="Proteomes" id="UP000076088">
    <property type="component" value="Chromosome"/>
</dbReference>
<dbReference type="AlphaFoldDB" id="A0AAC8Z269"/>
<evidence type="ECO:0000313" key="1">
    <source>
        <dbReference type="EMBL" id="AMU90494.1"/>
    </source>
</evidence>
<reference evidence="1 2" key="2">
    <citation type="journal article" date="2016" name="Genome Announc.">
        <title>Complete Genome Sequence of Sphingopyxis macrogoltabida Strain 203N (NBRC 111659), a Polyethylene Glycol Degrader.</title>
        <authorList>
            <person name="Ohtsubo Y."/>
            <person name="Nonoyama S."/>
            <person name="Nagata Y."/>
            <person name="Numata M."/>
            <person name="Tsuchikane K."/>
            <person name="Hosoyama A."/>
            <person name="Yamazoe A."/>
            <person name="Tsuda M."/>
            <person name="Fujita N."/>
            <person name="Kawai F."/>
        </authorList>
    </citation>
    <scope>NUCLEOTIDE SEQUENCE [LARGE SCALE GENOMIC DNA]</scope>
    <source>
        <strain evidence="1 2">203N</strain>
    </source>
</reference>
<gene>
    <name evidence="1" type="ORF">ATM17_15840</name>
</gene>
<reference evidence="2" key="1">
    <citation type="submission" date="2015-11" db="EMBL/GenBank/DDBJ databases">
        <title>Complete genome sequence of a polyethylene-glycol degrader Sphingopyxis macrogoltabida 203N (NBRC 111659).</title>
        <authorList>
            <person name="Yoshiyuki O."/>
            <person name="Shouta N."/>
            <person name="Nagata Y."/>
            <person name="Numata M."/>
            <person name="Tsuchikane K."/>
            <person name="Hosoyama A."/>
            <person name="Yamazoe A."/>
            <person name="Tsuda M."/>
            <person name="Fujita N."/>
            <person name="Kawai F."/>
        </authorList>
    </citation>
    <scope>NUCLEOTIDE SEQUENCE [LARGE SCALE GENOMIC DNA]</scope>
    <source>
        <strain evidence="2">203N</strain>
    </source>
</reference>
<accession>A0AAC8Z269</accession>
<protein>
    <submittedName>
        <fullName evidence="1">Uncharacterized protein</fullName>
    </submittedName>
</protein>